<evidence type="ECO:0000313" key="1">
    <source>
        <dbReference type="EMBL" id="PPB48708.1"/>
    </source>
</evidence>
<comment type="caution">
    <text evidence="1">The sequence shown here is derived from an EMBL/GenBank/DDBJ whole genome shotgun (WGS) entry which is preliminary data.</text>
</comment>
<reference evidence="1 2" key="1">
    <citation type="journal article" date="2014" name="Int. J. Syst. Evol. Microbiol.">
        <title>Arthrobacter pityocampae sp. nov., isolated from Thaumetopoea pityocampa (Lep., Thaumetopoeidae).</title>
        <authorList>
            <person name="Ince I.A."/>
            <person name="Demirbag Z."/>
            <person name="Kati H."/>
        </authorList>
    </citation>
    <scope>NUCLEOTIDE SEQUENCE [LARGE SCALE GENOMIC DNA]</scope>
    <source>
        <strain evidence="1 2">Tp2</strain>
    </source>
</reference>
<organism evidence="1 2">
    <name type="scientific">Arthrobacter pityocampae</name>
    <dbReference type="NCBI Taxonomy" id="547334"/>
    <lineage>
        <taxon>Bacteria</taxon>
        <taxon>Bacillati</taxon>
        <taxon>Actinomycetota</taxon>
        <taxon>Actinomycetes</taxon>
        <taxon>Micrococcales</taxon>
        <taxon>Micrococcaceae</taxon>
        <taxon>Arthrobacter</taxon>
    </lineage>
</organism>
<gene>
    <name evidence="1" type="ORF">C4K88_13400</name>
</gene>
<dbReference type="Proteomes" id="UP000239297">
    <property type="component" value="Unassembled WGS sequence"/>
</dbReference>
<dbReference type="AlphaFoldDB" id="A0A2S5IVW6"/>
<name>A0A2S5IVW6_9MICC</name>
<accession>A0A2S5IVW6</accession>
<dbReference type="EMBL" id="PRKW01000005">
    <property type="protein sequence ID" value="PPB48708.1"/>
    <property type="molecule type" value="Genomic_DNA"/>
</dbReference>
<keyword evidence="2" id="KW-1185">Reference proteome</keyword>
<proteinExistence type="predicted"/>
<protein>
    <submittedName>
        <fullName evidence="1">Uncharacterized protein</fullName>
    </submittedName>
</protein>
<evidence type="ECO:0000313" key="2">
    <source>
        <dbReference type="Proteomes" id="UP000239297"/>
    </source>
</evidence>
<sequence length="102" mass="10812">MDGGMQGGASSEAWADVSSEVTAMAARLRWHAGQLGDVRRHALSVGLLSWESPAGGNFRTYLAERSEELGRTVDQLESAAQELGAFAGVVRDAEERQHGAGL</sequence>